<evidence type="ECO:0000313" key="10">
    <source>
        <dbReference type="EMBL" id="SCB19320.1"/>
    </source>
</evidence>
<keyword evidence="11" id="KW-1185">Reference proteome</keyword>
<feature type="transmembrane region" description="Helical" evidence="8">
    <location>
        <begin position="89"/>
        <end position="108"/>
    </location>
</feature>
<dbReference type="InterPro" id="IPR035906">
    <property type="entry name" value="MetI-like_sf"/>
</dbReference>
<dbReference type="OrthoDB" id="7341446at2"/>
<dbReference type="PROSITE" id="PS50928">
    <property type="entry name" value="ABC_TM1"/>
    <property type="match status" value="1"/>
</dbReference>
<reference evidence="11" key="1">
    <citation type="submission" date="2016-08" db="EMBL/GenBank/DDBJ databases">
        <authorList>
            <person name="Varghese N."/>
            <person name="Submissions Spin"/>
        </authorList>
    </citation>
    <scope>NUCLEOTIDE SEQUENCE [LARGE SCALE GENOMIC DNA]</scope>
    <source>
        <strain evidence="11">CCBAU 57015</strain>
    </source>
</reference>
<name>A0A1C3UV06_9HYPH</name>
<dbReference type="PANTHER" id="PTHR30614:SF35">
    <property type="entry name" value="ABC TRANSPORTER PERMEASE PROTEIN"/>
    <property type="match status" value="1"/>
</dbReference>
<evidence type="ECO:0000256" key="3">
    <source>
        <dbReference type="ARBA" id="ARBA00022448"/>
    </source>
</evidence>
<organism evidence="10 11">
    <name type="scientific">Rhizobium hainanense</name>
    <dbReference type="NCBI Taxonomy" id="52131"/>
    <lineage>
        <taxon>Bacteria</taxon>
        <taxon>Pseudomonadati</taxon>
        <taxon>Pseudomonadota</taxon>
        <taxon>Alphaproteobacteria</taxon>
        <taxon>Hyphomicrobiales</taxon>
        <taxon>Rhizobiaceae</taxon>
        <taxon>Rhizobium/Agrobacterium group</taxon>
        <taxon>Rhizobium</taxon>
    </lineage>
</organism>
<evidence type="ECO:0000256" key="4">
    <source>
        <dbReference type="ARBA" id="ARBA00022475"/>
    </source>
</evidence>
<dbReference type="Pfam" id="PF00528">
    <property type="entry name" value="BPD_transp_1"/>
    <property type="match status" value="1"/>
</dbReference>
<comment type="subcellular location">
    <subcellularLocation>
        <location evidence="1">Cell inner membrane</location>
        <topology evidence="1">Multi-pass membrane protein</topology>
    </subcellularLocation>
    <subcellularLocation>
        <location evidence="8">Cell membrane</location>
        <topology evidence="8">Multi-pass membrane protein</topology>
    </subcellularLocation>
</comment>
<keyword evidence="5 8" id="KW-0812">Transmembrane</keyword>
<dbReference type="GO" id="GO:0006865">
    <property type="term" value="P:amino acid transport"/>
    <property type="evidence" value="ECO:0007669"/>
    <property type="project" value="TreeGrafter"/>
</dbReference>
<dbReference type="Gene3D" id="1.10.3720.10">
    <property type="entry name" value="MetI-like"/>
    <property type="match status" value="1"/>
</dbReference>
<evidence type="ECO:0000259" key="9">
    <source>
        <dbReference type="PROSITE" id="PS50928"/>
    </source>
</evidence>
<sequence length="222" mass="24657">MPQLNFRPIWRYEAQLYDGVVTTLLLTFVAAAAGIVIGIAGAVLLRGGPKPVRYAIRTYIEVIRNTPVLLQIFIIFFVLPGLGLKFSPIQAAIVALSTYFGAYAIEIIRSGLDSIPRSQVEAGLCLGLTRWQVLSRIVLPPALRNIYPSVTAQFVLLLLGTSIASQVSADELFHVAGFIDSRTYRSFEVYTLICAIYFALVILFKIAFAVIGRMVFRWPTRR</sequence>
<evidence type="ECO:0000256" key="8">
    <source>
        <dbReference type="RuleBase" id="RU363032"/>
    </source>
</evidence>
<feature type="transmembrane region" description="Helical" evidence="8">
    <location>
        <begin position="189"/>
        <end position="216"/>
    </location>
</feature>
<dbReference type="EMBL" id="FMAC01000003">
    <property type="protein sequence ID" value="SCB19320.1"/>
    <property type="molecule type" value="Genomic_DNA"/>
</dbReference>
<keyword evidence="6 8" id="KW-1133">Transmembrane helix</keyword>
<feature type="domain" description="ABC transmembrane type-1" evidence="9">
    <location>
        <begin position="20"/>
        <end position="208"/>
    </location>
</feature>
<feature type="transmembrane region" description="Helical" evidence="8">
    <location>
        <begin position="20"/>
        <end position="45"/>
    </location>
</feature>
<dbReference type="InterPro" id="IPR010065">
    <property type="entry name" value="AA_ABC_transptr_permease_3TM"/>
</dbReference>
<gene>
    <name evidence="10" type="ORF">GA0061100_103286</name>
</gene>
<keyword evidence="3 8" id="KW-0813">Transport</keyword>
<dbReference type="SUPFAM" id="SSF161098">
    <property type="entry name" value="MetI-like"/>
    <property type="match status" value="1"/>
</dbReference>
<dbReference type="Proteomes" id="UP000186228">
    <property type="component" value="Unassembled WGS sequence"/>
</dbReference>
<comment type="similarity">
    <text evidence="2">Belongs to the binding-protein-dependent transport system permease family. HisMQ subfamily.</text>
</comment>
<dbReference type="InterPro" id="IPR000515">
    <property type="entry name" value="MetI-like"/>
</dbReference>
<evidence type="ECO:0000313" key="11">
    <source>
        <dbReference type="Proteomes" id="UP000186228"/>
    </source>
</evidence>
<dbReference type="InterPro" id="IPR043429">
    <property type="entry name" value="ArtM/GltK/GlnP/TcyL/YhdX-like"/>
</dbReference>
<dbReference type="STRING" id="52131.GA0061100_103286"/>
<dbReference type="GO" id="GO:0043190">
    <property type="term" value="C:ATP-binding cassette (ABC) transporter complex"/>
    <property type="evidence" value="ECO:0007669"/>
    <property type="project" value="InterPro"/>
</dbReference>
<evidence type="ECO:0000256" key="2">
    <source>
        <dbReference type="ARBA" id="ARBA00010072"/>
    </source>
</evidence>
<keyword evidence="4" id="KW-1003">Cell membrane</keyword>
<dbReference type="PANTHER" id="PTHR30614">
    <property type="entry name" value="MEMBRANE COMPONENT OF AMINO ACID ABC TRANSPORTER"/>
    <property type="match status" value="1"/>
</dbReference>
<dbReference type="GO" id="GO:0022857">
    <property type="term" value="F:transmembrane transporter activity"/>
    <property type="evidence" value="ECO:0007669"/>
    <property type="project" value="InterPro"/>
</dbReference>
<evidence type="ECO:0000256" key="1">
    <source>
        <dbReference type="ARBA" id="ARBA00004429"/>
    </source>
</evidence>
<evidence type="ECO:0000256" key="7">
    <source>
        <dbReference type="ARBA" id="ARBA00023136"/>
    </source>
</evidence>
<keyword evidence="7 8" id="KW-0472">Membrane</keyword>
<dbReference type="CDD" id="cd06261">
    <property type="entry name" value="TM_PBP2"/>
    <property type="match status" value="1"/>
</dbReference>
<evidence type="ECO:0000256" key="6">
    <source>
        <dbReference type="ARBA" id="ARBA00022989"/>
    </source>
</evidence>
<dbReference type="NCBIfam" id="TIGR01726">
    <property type="entry name" value="HEQRo_perm_3TM"/>
    <property type="match status" value="1"/>
</dbReference>
<feature type="transmembrane region" description="Helical" evidence="8">
    <location>
        <begin position="66"/>
        <end position="83"/>
    </location>
</feature>
<feature type="transmembrane region" description="Helical" evidence="8">
    <location>
        <begin position="146"/>
        <end position="169"/>
    </location>
</feature>
<dbReference type="RefSeq" id="WP_143525418.1">
    <property type="nucleotide sequence ID" value="NZ_FMAC01000003.1"/>
</dbReference>
<accession>A0A1C3UV06</accession>
<dbReference type="AlphaFoldDB" id="A0A1C3UV06"/>
<protein>
    <submittedName>
        <fullName evidence="10">Amino acid ABC transporter membrane protein 1, PAAT family</fullName>
    </submittedName>
</protein>
<proteinExistence type="inferred from homology"/>
<evidence type="ECO:0000256" key="5">
    <source>
        <dbReference type="ARBA" id="ARBA00022692"/>
    </source>
</evidence>